<evidence type="ECO:0000256" key="4">
    <source>
        <dbReference type="ARBA" id="ARBA00022481"/>
    </source>
</evidence>
<accession>A0A7W6NXH5</accession>
<keyword evidence="3" id="KW-1003">Cell membrane</keyword>
<dbReference type="GO" id="GO:0015628">
    <property type="term" value="P:protein secretion by the type II secretion system"/>
    <property type="evidence" value="ECO:0007669"/>
    <property type="project" value="InterPro"/>
</dbReference>
<evidence type="ECO:0000256" key="6">
    <source>
        <dbReference type="ARBA" id="ARBA00022692"/>
    </source>
</evidence>
<evidence type="ECO:0000256" key="2">
    <source>
        <dbReference type="ARBA" id="ARBA00021549"/>
    </source>
</evidence>
<evidence type="ECO:0000256" key="10">
    <source>
        <dbReference type="ARBA" id="ARBA00030775"/>
    </source>
</evidence>
<dbReference type="AlphaFoldDB" id="A0A7W6NXH5"/>
<organism evidence="12 13">
    <name type="scientific">Sphingomonas kyeonggiensis</name>
    <dbReference type="NCBI Taxonomy" id="1268553"/>
    <lineage>
        <taxon>Bacteria</taxon>
        <taxon>Pseudomonadati</taxon>
        <taxon>Pseudomonadota</taxon>
        <taxon>Alphaproteobacteria</taxon>
        <taxon>Sphingomonadales</taxon>
        <taxon>Sphingomonadaceae</taxon>
        <taxon>Sphingomonas</taxon>
    </lineage>
</organism>
<evidence type="ECO:0000256" key="5">
    <source>
        <dbReference type="ARBA" id="ARBA00022519"/>
    </source>
</evidence>
<evidence type="ECO:0000256" key="1">
    <source>
        <dbReference type="ARBA" id="ARBA00004377"/>
    </source>
</evidence>
<proteinExistence type="inferred from homology"/>
<evidence type="ECO:0000256" key="7">
    <source>
        <dbReference type="ARBA" id="ARBA00022989"/>
    </source>
</evidence>
<sequence length="121" mass="12962">MILAILALMAGIVFPSVEKAMRRQGFIEAAKRVELGLRTARAAAVTSGEPVRFAAAFDGQGFRFADRDDRLPEGVTIAMPGRGIRFFADGSATGGDIEISDGQLRRRIAIGKVLGTIEARQ</sequence>
<dbReference type="EMBL" id="JACIEH010000002">
    <property type="protein sequence ID" value="MBB4099263.1"/>
    <property type="molecule type" value="Genomic_DNA"/>
</dbReference>
<evidence type="ECO:0000256" key="3">
    <source>
        <dbReference type="ARBA" id="ARBA00022475"/>
    </source>
</evidence>
<dbReference type="Proteomes" id="UP000557392">
    <property type="component" value="Unassembled WGS sequence"/>
</dbReference>
<evidence type="ECO:0000256" key="9">
    <source>
        <dbReference type="ARBA" id="ARBA00025772"/>
    </source>
</evidence>
<dbReference type="InterPro" id="IPR022346">
    <property type="entry name" value="T2SS_GspH"/>
</dbReference>
<comment type="similarity">
    <text evidence="9">Belongs to the GSP H family.</text>
</comment>
<dbReference type="GO" id="GO:0005886">
    <property type="term" value="C:plasma membrane"/>
    <property type="evidence" value="ECO:0007669"/>
    <property type="project" value="UniProtKB-SubCell"/>
</dbReference>
<evidence type="ECO:0000313" key="13">
    <source>
        <dbReference type="Proteomes" id="UP000557392"/>
    </source>
</evidence>
<keyword evidence="7" id="KW-1133">Transmembrane helix</keyword>
<evidence type="ECO:0000313" key="12">
    <source>
        <dbReference type="EMBL" id="MBB4099263.1"/>
    </source>
</evidence>
<keyword evidence="6" id="KW-0812">Transmembrane</keyword>
<reference evidence="12 13" key="1">
    <citation type="submission" date="2020-08" db="EMBL/GenBank/DDBJ databases">
        <title>Genomic Encyclopedia of Type Strains, Phase IV (KMG-IV): sequencing the most valuable type-strain genomes for metagenomic binning, comparative biology and taxonomic classification.</title>
        <authorList>
            <person name="Goeker M."/>
        </authorList>
    </citation>
    <scope>NUCLEOTIDE SEQUENCE [LARGE SCALE GENOMIC DNA]</scope>
    <source>
        <strain evidence="12 13">DSM 101806</strain>
    </source>
</reference>
<dbReference type="GO" id="GO:0015627">
    <property type="term" value="C:type II protein secretion system complex"/>
    <property type="evidence" value="ECO:0007669"/>
    <property type="project" value="InterPro"/>
</dbReference>
<keyword evidence="4" id="KW-0488">Methylation</keyword>
<comment type="subcellular location">
    <subcellularLocation>
        <location evidence="1">Cell inner membrane</location>
        <topology evidence="1">Single-pass membrane protein</topology>
    </subcellularLocation>
</comment>
<protein>
    <recommendedName>
        <fullName evidence="2">Type II secretion system protein H</fullName>
    </recommendedName>
    <alternativeName>
        <fullName evidence="10">General secretion pathway protein H</fullName>
    </alternativeName>
</protein>
<evidence type="ECO:0000259" key="11">
    <source>
        <dbReference type="Pfam" id="PF12019"/>
    </source>
</evidence>
<dbReference type="InterPro" id="IPR045584">
    <property type="entry name" value="Pilin-like"/>
</dbReference>
<comment type="caution">
    <text evidence="12">The sequence shown here is derived from an EMBL/GenBank/DDBJ whole genome shotgun (WGS) entry which is preliminary data.</text>
</comment>
<evidence type="ECO:0000256" key="8">
    <source>
        <dbReference type="ARBA" id="ARBA00023136"/>
    </source>
</evidence>
<keyword evidence="5" id="KW-0997">Cell inner membrane</keyword>
<gene>
    <name evidence="12" type="ORF">GGR46_002827</name>
</gene>
<dbReference type="Pfam" id="PF12019">
    <property type="entry name" value="GspH"/>
    <property type="match status" value="1"/>
</dbReference>
<name>A0A7W6NXH5_9SPHN</name>
<dbReference type="SUPFAM" id="SSF54523">
    <property type="entry name" value="Pili subunits"/>
    <property type="match status" value="1"/>
</dbReference>
<keyword evidence="13" id="KW-1185">Reference proteome</keyword>
<feature type="domain" description="General secretion pathway GspH" evidence="11">
    <location>
        <begin position="29"/>
        <end position="110"/>
    </location>
</feature>
<keyword evidence="8" id="KW-0472">Membrane</keyword>